<keyword evidence="3" id="KW-1185">Reference proteome</keyword>
<proteinExistence type="predicted"/>
<feature type="domain" description="PatG C-terminal" evidence="1">
    <location>
        <begin position="2"/>
        <end position="50"/>
    </location>
</feature>
<protein>
    <recommendedName>
        <fullName evidence="1">PatG C-terminal domain-containing protein</fullName>
    </recommendedName>
</protein>
<evidence type="ECO:0000313" key="2">
    <source>
        <dbReference type="EMBL" id="GIJ53641.1"/>
    </source>
</evidence>
<gene>
    <name evidence="2" type="ORF">Vau01_011570</name>
</gene>
<evidence type="ECO:0000259" key="1">
    <source>
        <dbReference type="Pfam" id="PF18065"/>
    </source>
</evidence>
<reference evidence="2" key="1">
    <citation type="submission" date="2021-01" db="EMBL/GenBank/DDBJ databases">
        <title>Whole genome shotgun sequence of Virgisporangium aurantiacum NBRC 16421.</title>
        <authorList>
            <person name="Komaki H."/>
            <person name="Tamura T."/>
        </authorList>
    </citation>
    <scope>NUCLEOTIDE SEQUENCE</scope>
    <source>
        <strain evidence="2">NBRC 16421</strain>
    </source>
</reference>
<dbReference type="AlphaFoldDB" id="A0A8J3YXT2"/>
<evidence type="ECO:0000313" key="3">
    <source>
        <dbReference type="Proteomes" id="UP000612585"/>
    </source>
</evidence>
<accession>A0A8J3YXT2</accession>
<dbReference type="Pfam" id="PF18065">
    <property type="entry name" value="PatG_C"/>
    <property type="match status" value="1"/>
</dbReference>
<sequence>MRSSRLSGVRRVRNVVFTFMHRQTGVPERLFVAVDVTDKLPFIVTKLAPYYERM</sequence>
<dbReference type="InterPro" id="IPR040636">
    <property type="entry name" value="PatG_C"/>
</dbReference>
<dbReference type="Proteomes" id="UP000612585">
    <property type="component" value="Unassembled WGS sequence"/>
</dbReference>
<name>A0A8J3YXT2_9ACTN</name>
<dbReference type="EMBL" id="BOPG01000009">
    <property type="protein sequence ID" value="GIJ53641.1"/>
    <property type="molecule type" value="Genomic_DNA"/>
</dbReference>
<comment type="caution">
    <text evidence="2">The sequence shown here is derived from an EMBL/GenBank/DDBJ whole genome shotgun (WGS) entry which is preliminary data.</text>
</comment>
<organism evidence="2 3">
    <name type="scientific">Virgisporangium aurantiacum</name>
    <dbReference type="NCBI Taxonomy" id="175570"/>
    <lineage>
        <taxon>Bacteria</taxon>
        <taxon>Bacillati</taxon>
        <taxon>Actinomycetota</taxon>
        <taxon>Actinomycetes</taxon>
        <taxon>Micromonosporales</taxon>
        <taxon>Micromonosporaceae</taxon>
        <taxon>Virgisporangium</taxon>
    </lineage>
</organism>